<evidence type="ECO:0000256" key="2">
    <source>
        <dbReference type="SAM" id="MobiDB-lite"/>
    </source>
</evidence>
<feature type="compositionally biased region" description="Basic and acidic residues" evidence="2">
    <location>
        <begin position="315"/>
        <end position="331"/>
    </location>
</feature>
<evidence type="ECO:0000313" key="4">
    <source>
        <dbReference type="Proteomes" id="UP000011650"/>
    </source>
</evidence>
<keyword evidence="4" id="KW-1185">Reference proteome</keyword>
<dbReference type="OrthoDB" id="178000at2157"/>
<gene>
    <name evidence="3" type="ORF">C469_13390</name>
</gene>
<dbReference type="EMBL" id="AOJG01000038">
    <property type="protein sequence ID" value="EMA58206.1"/>
    <property type="molecule type" value="Genomic_DNA"/>
</dbReference>
<dbReference type="STRING" id="1227482.C469_13390"/>
<dbReference type="Proteomes" id="UP000011650">
    <property type="component" value="Unassembled WGS sequence"/>
</dbReference>
<dbReference type="AlphaFoldDB" id="M0NK37"/>
<feature type="region of interest" description="Disordered" evidence="2">
    <location>
        <begin position="1"/>
        <end position="20"/>
    </location>
</feature>
<dbReference type="PATRIC" id="fig|1227482.3.peg.2708"/>
<proteinExistence type="predicted"/>
<evidence type="ECO:0000313" key="3">
    <source>
        <dbReference type="EMBL" id="EMA58206.1"/>
    </source>
</evidence>
<feature type="compositionally biased region" description="Low complexity" evidence="2">
    <location>
        <begin position="10"/>
        <end position="20"/>
    </location>
</feature>
<comment type="caution">
    <text evidence="3">The sequence shown here is derived from an EMBL/GenBank/DDBJ whole genome shotgun (WGS) entry which is preliminary data.</text>
</comment>
<protein>
    <submittedName>
        <fullName evidence="3">Uncharacterized protein</fullName>
    </submittedName>
</protein>
<reference evidence="3 4" key="1">
    <citation type="journal article" date="2014" name="PLoS Genet.">
        <title>Phylogenetically driven sequencing of extremely halophilic archaea reveals strategies for static and dynamic osmo-response.</title>
        <authorList>
            <person name="Becker E.A."/>
            <person name="Seitzer P.M."/>
            <person name="Tritt A."/>
            <person name="Larsen D."/>
            <person name="Krusor M."/>
            <person name="Yao A.I."/>
            <person name="Wu D."/>
            <person name="Madern D."/>
            <person name="Eisen J.A."/>
            <person name="Darling A.E."/>
            <person name="Facciotti M.T."/>
        </authorList>
    </citation>
    <scope>NUCLEOTIDE SEQUENCE [LARGE SCALE GENOMIC DNA]</scope>
    <source>
        <strain evidence="3 4">DSM 21995</strain>
    </source>
</reference>
<keyword evidence="1" id="KW-0175">Coiled coil</keyword>
<feature type="coiled-coil region" evidence="1">
    <location>
        <begin position="113"/>
        <end position="168"/>
    </location>
</feature>
<feature type="coiled-coil region" evidence="1">
    <location>
        <begin position="195"/>
        <end position="222"/>
    </location>
</feature>
<dbReference type="Gene3D" id="1.10.287.1490">
    <property type="match status" value="1"/>
</dbReference>
<feature type="region of interest" description="Disordered" evidence="2">
    <location>
        <begin position="291"/>
        <end position="331"/>
    </location>
</feature>
<sequence length="331" mass="34652">MSDLDPTDGDSAAAAADSDAESEAVAAVEAAADDLGVSREELLKRAVVALADSEGIDVPDAGEVAAIESRLDDLDAEVDEKVEDLRERFVELYRELESAAPADHAHEETAERLDAVAADLDAVADRLDDLEAEAAATATVGEAVEETIDALDDRLAGVESRIDDVDELRARTDGIDDLEARVADLEGLDDRVGDLDEVEEKLSRVASAVVRVRRRLEAAERDRGDRERLDALAAAANREGVRKADCTNCGGTVDIGLLTAPECPHCGRRFGELEPNPGFLGTSRLVAADRPALDGDVSGSSSAAGRGAADEAGVEDGRGVSTRDADGGGRP</sequence>
<organism evidence="3 4">
    <name type="scientific">Halorubrum lipolyticum DSM 21995</name>
    <dbReference type="NCBI Taxonomy" id="1227482"/>
    <lineage>
        <taxon>Archaea</taxon>
        <taxon>Methanobacteriati</taxon>
        <taxon>Methanobacteriota</taxon>
        <taxon>Stenosarchaea group</taxon>
        <taxon>Halobacteria</taxon>
        <taxon>Halobacteriales</taxon>
        <taxon>Haloferacaceae</taxon>
        <taxon>Halorubrum</taxon>
    </lineage>
</organism>
<evidence type="ECO:0000256" key="1">
    <source>
        <dbReference type="SAM" id="Coils"/>
    </source>
</evidence>
<accession>M0NK37</accession>
<feature type="compositionally biased region" description="Low complexity" evidence="2">
    <location>
        <begin position="294"/>
        <end position="311"/>
    </location>
</feature>
<dbReference type="RefSeq" id="WP_008007394.1">
    <property type="nucleotide sequence ID" value="NZ_AOJG01000038.1"/>
</dbReference>
<name>M0NK37_9EURY</name>